<reference evidence="1 2" key="1">
    <citation type="submission" date="2016-11" db="EMBL/GenBank/DDBJ databases">
        <authorList>
            <person name="Jaros S."/>
            <person name="Januszkiewicz K."/>
            <person name="Wedrychowicz H."/>
        </authorList>
    </citation>
    <scope>NUCLEOTIDE SEQUENCE [LARGE SCALE GENOMIC DNA]</scope>
    <source>
        <strain evidence="1 2">CGMCC 1.12145</strain>
    </source>
</reference>
<dbReference type="Pfam" id="PF14060">
    <property type="entry name" value="DUF4252"/>
    <property type="match status" value="1"/>
</dbReference>
<dbReference type="EMBL" id="FPJE01000012">
    <property type="protein sequence ID" value="SFW56499.1"/>
    <property type="molecule type" value="Genomic_DNA"/>
</dbReference>
<dbReference type="AlphaFoldDB" id="A0A1K1QA14"/>
<evidence type="ECO:0000313" key="2">
    <source>
        <dbReference type="Proteomes" id="UP000182248"/>
    </source>
</evidence>
<sequence length="183" mass="20698">MRISRKIYRGVLLVFSVVVLGACSNKESLQRYYVDSAEKEGFINLDIPSSMLDISKADLTEAQREAYQSVKKLNVLAFPVKEDNKEVFETEKNKINTILSGSDFEELFRMSDKNKRAVLKYLGNENAIDEVVFFGTDPDRGFILVRILGDGMNPDKMMEFVKLIEKSDIDDGKLGDLKKLIGA</sequence>
<dbReference type="RefSeq" id="WP_072317573.1">
    <property type="nucleotide sequence ID" value="NZ_FPJE01000012.1"/>
</dbReference>
<evidence type="ECO:0008006" key="3">
    <source>
        <dbReference type="Google" id="ProtNLM"/>
    </source>
</evidence>
<evidence type="ECO:0000313" key="1">
    <source>
        <dbReference type="EMBL" id="SFW56499.1"/>
    </source>
</evidence>
<dbReference type="InterPro" id="IPR025348">
    <property type="entry name" value="DUF4252"/>
</dbReference>
<dbReference type="PROSITE" id="PS51257">
    <property type="entry name" value="PROKAR_LIPOPROTEIN"/>
    <property type="match status" value="1"/>
</dbReference>
<proteinExistence type="predicted"/>
<dbReference type="Proteomes" id="UP000182248">
    <property type="component" value="Unassembled WGS sequence"/>
</dbReference>
<protein>
    <recommendedName>
        <fullName evidence="3">DUF4252 domain-containing protein</fullName>
    </recommendedName>
</protein>
<keyword evidence="2" id="KW-1185">Reference proteome</keyword>
<gene>
    <name evidence="1" type="ORF">SAMN02927921_02353</name>
</gene>
<accession>A0A1K1QA14</accession>
<name>A0A1K1QA14_9FLAO</name>
<dbReference type="STRING" id="1150368.SAMN02927921_02353"/>
<organism evidence="1 2">
    <name type="scientific">Sinomicrobium oceani</name>
    <dbReference type="NCBI Taxonomy" id="1150368"/>
    <lineage>
        <taxon>Bacteria</taxon>
        <taxon>Pseudomonadati</taxon>
        <taxon>Bacteroidota</taxon>
        <taxon>Flavobacteriia</taxon>
        <taxon>Flavobacteriales</taxon>
        <taxon>Flavobacteriaceae</taxon>
        <taxon>Sinomicrobium</taxon>
    </lineage>
</organism>